<dbReference type="Proteomes" id="UP000054342">
    <property type="component" value="Unassembled WGS sequence"/>
</dbReference>
<dbReference type="STRING" id="348802.A0A0D2C526"/>
<evidence type="ECO:0000313" key="3">
    <source>
        <dbReference type="Proteomes" id="UP000054342"/>
    </source>
</evidence>
<feature type="compositionally biased region" description="Basic and acidic residues" evidence="1">
    <location>
        <begin position="136"/>
        <end position="147"/>
    </location>
</feature>
<dbReference type="GeneID" id="25322151"/>
<dbReference type="AlphaFoldDB" id="A0A0D2C526"/>
<reference evidence="2 3" key="1">
    <citation type="submission" date="2015-01" db="EMBL/GenBank/DDBJ databases">
        <title>The Genome Sequence of Exophiala xenobiotica CBS118157.</title>
        <authorList>
            <consortium name="The Broad Institute Genomics Platform"/>
            <person name="Cuomo C."/>
            <person name="de Hoog S."/>
            <person name="Gorbushina A."/>
            <person name="Stielow B."/>
            <person name="Teixiera M."/>
            <person name="Abouelleil A."/>
            <person name="Chapman S.B."/>
            <person name="Priest M."/>
            <person name="Young S.K."/>
            <person name="Wortman J."/>
            <person name="Nusbaum C."/>
            <person name="Birren B."/>
        </authorList>
    </citation>
    <scope>NUCLEOTIDE SEQUENCE [LARGE SCALE GENOMIC DNA]</scope>
    <source>
        <strain evidence="2 3">CBS 118157</strain>
    </source>
</reference>
<sequence length="356" mass="39411">MHAIGASHKCATCLQTDENHHKRHRTITELVVEYREATRETTGNTSLATDIERLRIDRAPEEPAPFDQFDDFALREEGFAAAEEDFDVPVGVEQEMHNDNDMDDPDNALETVMSTSTADTNDSNPLRKQSKAEIRAAKKAAKAEKSQAKAAKNQRKQSVTVRSEDIEAVTRVLHGDNAAEAAATHPLASDKTVEDVINRNKSFVSSIEAHKKQLLSSIARKRKTERERQRSNGNGKGKKRPSDEFDEREAEMDDLVAAVLTNLGVDALHIQTTGSGAGSKKEKGGKAGGGSGARISSIVASLKKEIREDLKTFEHEQRETCIRAGGFWRYVGSKVFERMTLIAQEVDWKTGQKLKE</sequence>
<feature type="region of interest" description="Disordered" evidence="1">
    <location>
        <begin position="272"/>
        <end position="292"/>
    </location>
</feature>
<dbReference type="OrthoDB" id="4156490at2759"/>
<dbReference type="HOGENOM" id="CLU_754686_0_0_1"/>
<keyword evidence="3" id="KW-1185">Reference proteome</keyword>
<gene>
    <name evidence="2" type="ORF">PV05_00243</name>
</gene>
<proteinExistence type="predicted"/>
<organism evidence="2 3">
    <name type="scientific">Exophiala xenobiotica</name>
    <dbReference type="NCBI Taxonomy" id="348802"/>
    <lineage>
        <taxon>Eukaryota</taxon>
        <taxon>Fungi</taxon>
        <taxon>Dikarya</taxon>
        <taxon>Ascomycota</taxon>
        <taxon>Pezizomycotina</taxon>
        <taxon>Eurotiomycetes</taxon>
        <taxon>Chaetothyriomycetidae</taxon>
        <taxon>Chaetothyriales</taxon>
        <taxon>Herpotrichiellaceae</taxon>
        <taxon>Exophiala</taxon>
    </lineage>
</organism>
<dbReference type="RefSeq" id="XP_013320570.1">
    <property type="nucleotide sequence ID" value="XM_013465116.1"/>
</dbReference>
<accession>A0A0D2C526</accession>
<protein>
    <submittedName>
        <fullName evidence="2">Uncharacterized protein</fullName>
    </submittedName>
</protein>
<evidence type="ECO:0000256" key="1">
    <source>
        <dbReference type="SAM" id="MobiDB-lite"/>
    </source>
</evidence>
<feature type="region of interest" description="Disordered" evidence="1">
    <location>
        <begin position="216"/>
        <end position="248"/>
    </location>
</feature>
<feature type="region of interest" description="Disordered" evidence="1">
    <location>
        <begin position="136"/>
        <end position="162"/>
    </location>
</feature>
<dbReference type="EMBL" id="KN847317">
    <property type="protein sequence ID" value="KIW59986.1"/>
    <property type="molecule type" value="Genomic_DNA"/>
</dbReference>
<name>A0A0D2C526_9EURO</name>
<evidence type="ECO:0000313" key="2">
    <source>
        <dbReference type="EMBL" id="KIW59986.1"/>
    </source>
</evidence>